<accession>A0A9D1NID6</accession>
<dbReference type="Proteomes" id="UP000886812">
    <property type="component" value="Unassembled WGS sequence"/>
</dbReference>
<reference evidence="2" key="2">
    <citation type="journal article" date="2021" name="PeerJ">
        <title>Extensive microbial diversity within the chicken gut microbiome revealed by metagenomics and culture.</title>
        <authorList>
            <person name="Gilroy R."/>
            <person name="Ravi A."/>
            <person name="Getino M."/>
            <person name="Pursley I."/>
            <person name="Horton D.L."/>
            <person name="Alikhan N.F."/>
            <person name="Baker D."/>
            <person name="Gharbi K."/>
            <person name="Hall N."/>
            <person name="Watson M."/>
            <person name="Adriaenssens E.M."/>
            <person name="Foster-Nyarko E."/>
            <person name="Jarju S."/>
            <person name="Secka A."/>
            <person name="Antonio M."/>
            <person name="Oren A."/>
            <person name="Chaudhuri R.R."/>
            <person name="La Ragione R."/>
            <person name="Hildebrand F."/>
            <person name="Pallen M.J."/>
        </authorList>
    </citation>
    <scope>NUCLEOTIDE SEQUENCE</scope>
    <source>
        <strain evidence="2">10669</strain>
    </source>
</reference>
<dbReference type="InterPro" id="IPR010985">
    <property type="entry name" value="Ribbon_hlx_hlx"/>
</dbReference>
<dbReference type="GO" id="GO:0006355">
    <property type="term" value="P:regulation of DNA-templated transcription"/>
    <property type="evidence" value="ECO:0007669"/>
    <property type="project" value="InterPro"/>
</dbReference>
<dbReference type="EMBL" id="DVOG01000033">
    <property type="protein sequence ID" value="HIV03763.1"/>
    <property type="molecule type" value="Genomic_DNA"/>
</dbReference>
<protein>
    <submittedName>
        <fullName evidence="2">Ribbon-helix-helix protein, CopG family</fullName>
    </submittedName>
</protein>
<comment type="caution">
    <text evidence="2">The sequence shown here is derived from an EMBL/GenBank/DDBJ whole genome shotgun (WGS) entry which is preliminary data.</text>
</comment>
<dbReference type="AlphaFoldDB" id="A0A9D1NID6"/>
<sequence>MTSPLKQDSEEKSVRVPVPDELYELVLEAAQKAGVSTEEFLRDILREKLRDVPAALERSAAA</sequence>
<dbReference type="Pfam" id="PF01402">
    <property type="entry name" value="RHH_1"/>
    <property type="match status" value="1"/>
</dbReference>
<reference evidence="2" key="1">
    <citation type="submission" date="2020-10" db="EMBL/GenBank/DDBJ databases">
        <authorList>
            <person name="Gilroy R."/>
        </authorList>
    </citation>
    <scope>NUCLEOTIDE SEQUENCE</scope>
    <source>
        <strain evidence="2">10669</strain>
    </source>
</reference>
<evidence type="ECO:0000313" key="3">
    <source>
        <dbReference type="Proteomes" id="UP000886812"/>
    </source>
</evidence>
<gene>
    <name evidence="2" type="ORF">IAC75_01260</name>
</gene>
<name>A0A9D1NID6_9BACT</name>
<dbReference type="InterPro" id="IPR002145">
    <property type="entry name" value="CopG"/>
</dbReference>
<evidence type="ECO:0000313" key="2">
    <source>
        <dbReference type="EMBL" id="HIV03763.1"/>
    </source>
</evidence>
<feature type="domain" description="Ribbon-helix-helix protein CopG" evidence="1">
    <location>
        <begin position="13"/>
        <end position="50"/>
    </location>
</feature>
<dbReference type="SUPFAM" id="SSF47598">
    <property type="entry name" value="Ribbon-helix-helix"/>
    <property type="match status" value="1"/>
</dbReference>
<proteinExistence type="predicted"/>
<evidence type="ECO:0000259" key="1">
    <source>
        <dbReference type="Pfam" id="PF01402"/>
    </source>
</evidence>
<organism evidence="2 3">
    <name type="scientific">Candidatus Spyradosoma merdigallinarum</name>
    <dbReference type="NCBI Taxonomy" id="2840950"/>
    <lineage>
        <taxon>Bacteria</taxon>
        <taxon>Pseudomonadati</taxon>
        <taxon>Verrucomicrobiota</taxon>
        <taxon>Opitutia</taxon>
        <taxon>Opitutia incertae sedis</taxon>
        <taxon>Candidatus Spyradosoma</taxon>
    </lineage>
</organism>